<name>A0A897MUC2_9EURY</name>
<keyword evidence="8" id="KW-1185">Reference proteome</keyword>
<evidence type="ECO:0000256" key="1">
    <source>
        <dbReference type="ARBA" id="ARBA00004141"/>
    </source>
</evidence>
<proteinExistence type="predicted"/>
<reference evidence="7" key="1">
    <citation type="submission" date="2020-11" db="EMBL/GenBank/DDBJ databases">
        <title>Carbohydrate-dependent, anaerobic sulfur respiration: A novel catabolism in halophilic archaea.</title>
        <authorList>
            <person name="Sorokin D.Y."/>
            <person name="Messina E."/>
            <person name="Smedile F."/>
            <person name="La Cono V."/>
            <person name="Hallsworth J.E."/>
            <person name="Yakimov M.M."/>
        </authorList>
    </citation>
    <scope>NUCLEOTIDE SEQUENCE</scope>
    <source>
        <strain evidence="7">AArc-S</strain>
    </source>
</reference>
<evidence type="ECO:0000256" key="2">
    <source>
        <dbReference type="ARBA" id="ARBA00022692"/>
    </source>
</evidence>
<keyword evidence="4 5" id="KW-0472">Membrane</keyword>
<feature type="transmembrane region" description="Helical" evidence="5">
    <location>
        <begin position="153"/>
        <end position="171"/>
    </location>
</feature>
<feature type="domain" description="Yip1" evidence="6">
    <location>
        <begin position="9"/>
        <end position="164"/>
    </location>
</feature>
<gene>
    <name evidence="7" type="ORF">AArcS_1428</name>
</gene>
<feature type="transmembrane region" description="Helical" evidence="5">
    <location>
        <begin position="120"/>
        <end position="141"/>
    </location>
</feature>
<dbReference type="KEGG" id="hara:AArcS_1428"/>
<evidence type="ECO:0000256" key="3">
    <source>
        <dbReference type="ARBA" id="ARBA00022989"/>
    </source>
</evidence>
<comment type="subcellular location">
    <subcellularLocation>
        <location evidence="1">Membrane</location>
        <topology evidence="1">Multi-pass membrane protein</topology>
    </subcellularLocation>
</comment>
<evidence type="ECO:0000313" key="7">
    <source>
        <dbReference type="EMBL" id="QSG02643.1"/>
    </source>
</evidence>
<evidence type="ECO:0000259" key="6">
    <source>
        <dbReference type="Pfam" id="PF04893"/>
    </source>
</evidence>
<dbReference type="InterPro" id="IPR006977">
    <property type="entry name" value="Yip1_dom"/>
</dbReference>
<feature type="transmembrane region" description="Helical" evidence="5">
    <location>
        <begin position="60"/>
        <end position="84"/>
    </location>
</feature>
<sequence length="184" mass="19562">MALLKAVPGVLLTPRRFFRTGILPGEQAPGLLFAMGVVLVSETLRLSLVRDPLPVFDGSSVLSAVLWLSIVVLFVTPAALHLLAALQTVLLIPVANDRAGVSETVQVLAYSSAPCLLAGIPIPALRVFVGVYATVLLVLGLSEIHDISFERSLLVGSLPAALAFGYGFRAFDALTTLLARWYII</sequence>
<evidence type="ECO:0000256" key="5">
    <source>
        <dbReference type="SAM" id="Phobius"/>
    </source>
</evidence>
<dbReference type="Pfam" id="PF04893">
    <property type="entry name" value="Yip1"/>
    <property type="match status" value="1"/>
</dbReference>
<feature type="transmembrane region" description="Helical" evidence="5">
    <location>
        <begin position="28"/>
        <end position="48"/>
    </location>
</feature>
<dbReference type="AlphaFoldDB" id="A0A897MUC2"/>
<dbReference type="GO" id="GO:0016020">
    <property type="term" value="C:membrane"/>
    <property type="evidence" value="ECO:0007669"/>
    <property type="project" value="UniProtKB-SubCell"/>
</dbReference>
<organism evidence="7 8">
    <name type="scientific">Natranaeroarchaeum sulfidigenes</name>
    <dbReference type="NCBI Taxonomy" id="2784880"/>
    <lineage>
        <taxon>Archaea</taxon>
        <taxon>Methanobacteriati</taxon>
        <taxon>Methanobacteriota</taxon>
        <taxon>Stenosarchaea group</taxon>
        <taxon>Halobacteria</taxon>
        <taxon>Halobacteriales</taxon>
        <taxon>Natronoarchaeaceae</taxon>
        <taxon>Natranaeroarchaeum</taxon>
    </lineage>
</organism>
<evidence type="ECO:0000313" key="8">
    <source>
        <dbReference type="Proteomes" id="UP000663586"/>
    </source>
</evidence>
<keyword evidence="3 5" id="KW-1133">Transmembrane helix</keyword>
<dbReference type="Proteomes" id="UP000663586">
    <property type="component" value="Chromosome"/>
</dbReference>
<dbReference type="EMBL" id="CP064786">
    <property type="protein sequence ID" value="QSG02643.1"/>
    <property type="molecule type" value="Genomic_DNA"/>
</dbReference>
<evidence type="ECO:0000256" key="4">
    <source>
        <dbReference type="ARBA" id="ARBA00023136"/>
    </source>
</evidence>
<keyword evidence="2 5" id="KW-0812">Transmembrane</keyword>
<accession>A0A897MUC2</accession>
<protein>
    <submittedName>
        <fullName evidence="7">Putative membrane protein, Yip1 family</fullName>
    </submittedName>
</protein>